<dbReference type="EMBL" id="CABP01000089">
    <property type="protein sequence ID" value="CBI04902.1"/>
    <property type="molecule type" value="Genomic_DNA"/>
</dbReference>
<reference evidence="1" key="1">
    <citation type="submission" date="2009-10" db="EMBL/GenBank/DDBJ databases">
        <title>Diversity of trophic interactions inside an arsenic-rich microbial ecosystem.</title>
        <authorList>
            <person name="Bertin P.N."/>
            <person name="Heinrich-Salmeron A."/>
            <person name="Pelletier E."/>
            <person name="Goulhen-Chollet F."/>
            <person name="Arsene-Ploetze F."/>
            <person name="Gallien S."/>
            <person name="Calteau A."/>
            <person name="Vallenet D."/>
            <person name="Casiot C."/>
            <person name="Chane-Woon-Ming B."/>
            <person name="Giloteaux L."/>
            <person name="Barakat M."/>
            <person name="Bonnefoy V."/>
            <person name="Bruneel O."/>
            <person name="Chandler M."/>
            <person name="Cleiss J."/>
            <person name="Duran R."/>
            <person name="Elbaz-Poulichet F."/>
            <person name="Fonknechten N."/>
            <person name="Lauga B."/>
            <person name="Mornico D."/>
            <person name="Ortet P."/>
            <person name="Schaeffer C."/>
            <person name="Siguier P."/>
            <person name="Alexander Thil Smith A."/>
            <person name="Van Dorsselaer A."/>
            <person name="Weissenbach J."/>
            <person name="Medigue C."/>
            <person name="Le Paslier D."/>
        </authorList>
    </citation>
    <scope>NUCLEOTIDE SEQUENCE</scope>
</reference>
<accession>E6QCH6</accession>
<protein>
    <submittedName>
        <fullName evidence="1">Uncharacterized protein</fullName>
    </submittedName>
</protein>
<gene>
    <name evidence="1" type="ORF">CARN5_1593</name>
</gene>
<proteinExistence type="predicted"/>
<comment type="caution">
    <text evidence="1">The sequence shown here is derived from an EMBL/GenBank/DDBJ whole genome shotgun (WGS) entry which is preliminary data.</text>
</comment>
<name>E6QCH6_9ZZZZ</name>
<evidence type="ECO:0000313" key="1">
    <source>
        <dbReference type="EMBL" id="CBI04902.1"/>
    </source>
</evidence>
<sequence length="80" mass="8989">MTKKKLYARPQPVEMDNRYSLAVCEPSRSTEETIGEISEGVDISTLLRLAEDGLLRWLIHHEIYSPILCSNSAPPCSSQL</sequence>
<dbReference type="AlphaFoldDB" id="E6QCH6"/>
<organism evidence="1">
    <name type="scientific">mine drainage metagenome</name>
    <dbReference type="NCBI Taxonomy" id="410659"/>
    <lineage>
        <taxon>unclassified sequences</taxon>
        <taxon>metagenomes</taxon>
        <taxon>ecological metagenomes</taxon>
    </lineage>
</organism>